<protein>
    <submittedName>
        <fullName evidence="2">Uncharacterized protein</fullName>
    </submittedName>
</protein>
<comment type="caution">
    <text evidence="2">The sequence shown here is derived from an EMBL/GenBank/DDBJ whole genome shotgun (WGS) entry which is preliminary data.</text>
</comment>
<dbReference type="Gramene" id="PRQ26926">
    <property type="protein sequence ID" value="PRQ26926"/>
    <property type="gene ID" value="RchiOBHm_Chr6g0299871"/>
</dbReference>
<proteinExistence type="predicted"/>
<name>A0A2P6PYE4_ROSCH</name>
<gene>
    <name evidence="2" type="ORF">RchiOBHm_Chr6g0299871</name>
</gene>
<keyword evidence="3" id="KW-1185">Reference proteome</keyword>
<evidence type="ECO:0000313" key="2">
    <source>
        <dbReference type="EMBL" id="PRQ26926.1"/>
    </source>
</evidence>
<evidence type="ECO:0000313" key="3">
    <source>
        <dbReference type="Proteomes" id="UP000238479"/>
    </source>
</evidence>
<reference evidence="2 3" key="1">
    <citation type="journal article" date="2018" name="Nat. Genet.">
        <title>The Rosa genome provides new insights in the design of modern roses.</title>
        <authorList>
            <person name="Bendahmane M."/>
        </authorList>
    </citation>
    <scope>NUCLEOTIDE SEQUENCE [LARGE SCALE GENOMIC DNA]</scope>
    <source>
        <strain evidence="3">cv. Old Blush</strain>
    </source>
</reference>
<accession>A0A2P6PYE4</accession>
<feature type="region of interest" description="Disordered" evidence="1">
    <location>
        <begin position="1"/>
        <end position="24"/>
    </location>
</feature>
<evidence type="ECO:0000256" key="1">
    <source>
        <dbReference type="SAM" id="MobiDB-lite"/>
    </source>
</evidence>
<dbReference type="Proteomes" id="UP000238479">
    <property type="component" value="Chromosome 6"/>
</dbReference>
<organism evidence="2 3">
    <name type="scientific">Rosa chinensis</name>
    <name type="common">China rose</name>
    <dbReference type="NCBI Taxonomy" id="74649"/>
    <lineage>
        <taxon>Eukaryota</taxon>
        <taxon>Viridiplantae</taxon>
        <taxon>Streptophyta</taxon>
        <taxon>Embryophyta</taxon>
        <taxon>Tracheophyta</taxon>
        <taxon>Spermatophyta</taxon>
        <taxon>Magnoliopsida</taxon>
        <taxon>eudicotyledons</taxon>
        <taxon>Gunneridae</taxon>
        <taxon>Pentapetalae</taxon>
        <taxon>rosids</taxon>
        <taxon>fabids</taxon>
        <taxon>Rosales</taxon>
        <taxon>Rosaceae</taxon>
        <taxon>Rosoideae</taxon>
        <taxon>Rosoideae incertae sedis</taxon>
        <taxon>Rosa</taxon>
    </lineage>
</organism>
<dbReference type="AlphaFoldDB" id="A0A2P6PYE4"/>
<dbReference type="EMBL" id="PDCK01000044">
    <property type="protein sequence ID" value="PRQ26926.1"/>
    <property type="molecule type" value="Genomic_DNA"/>
</dbReference>
<sequence>MEDDYYVSSEDEGYYDDEEDNDDPENLEEEMMAYVESEAPKCEVSSTKVISKESLLAFRRKVCKHCRMEVVMKAF</sequence>